<dbReference type="Gene3D" id="1.10.150.20">
    <property type="entry name" value="5' to 3' exonuclease, C-terminal subdomain"/>
    <property type="match status" value="2"/>
</dbReference>
<dbReference type="Pfam" id="PF03120">
    <property type="entry name" value="OB_DNA_ligase"/>
    <property type="match status" value="1"/>
</dbReference>
<comment type="caution">
    <text evidence="18">The sequence shown here is derived from an EMBL/GenBank/DDBJ whole genome shotgun (WGS) entry which is preliminary data.</text>
</comment>
<evidence type="ECO:0000256" key="6">
    <source>
        <dbReference type="ARBA" id="ARBA00022723"/>
    </source>
</evidence>
<dbReference type="GO" id="GO:0046872">
    <property type="term" value="F:metal ion binding"/>
    <property type="evidence" value="ECO:0007669"/>
    <property type="project" value="UniProtKB-KW"/>
</dbReference>
<dbReference type="InterPro" id="IPR033136">
    <property type="entry name" value="DNA_ligase_CS"/>
</dbReference>
<dbReference type="RefSeq" id="WP_112224929.1">
    <property type="nucleotide sequence ID" value="NZ_CP047673.1"/>
</dbReference>
<comment type="cofactor">
    <cofactor evidence="15">
        <name>Mg(2+)</name>
        <dbReference type="ChEBI" id="CHEBI:18420"/>
    </cofactor>
    <cofactor evidence="15">
        <name>Mn(2+)</name>
        <dbReference type="ChEBI" id="CHEBI:29035"/>
    </cofactor>
</comment>
<dbReference type="InterPro" id="IPR001357">
    <property type="entry name" value="BRCT_dom"/>
</dbReference>
<evidence type="ECO:0000313" key="19">
    <source>
        <dbReference type="Proteomes" id="UP000251002"/>
    </source>
</evidence>
<feature type="domain" description="BRCT" evidence="17">
    <location>
        <begin position="590"/>
        <end position="668"/>
    </location>
</feature>
<dbReference type="PROSITE" id="PS50172">
    <property type="entry name" value="BRCT"/>
    <property type="match status" value="1"/>
</dbReference>
<evidence type="ECO:0000256" key="3">
    <source>
        <dbReference type="ARBA" id="ARBA00013308"/>
    </source>
</evidence>
<feature type="binding site" evidence="15">
    <location>
        <position position="405"/>
    </location>
    <ligand>
        <name>Zn(2+)</name>
        <dbReference type="ChEBI" id="CHEBI:29105"/>
    </ligand>
</feature>
<dbReference type="EMBL" id="QLZR01000011">
    <property type="protein sequence ID" value="RAZ73093.1"/>
    <property type="molecule type" value="Genomic_DNA"/>
</dbReference>
<reference evidence="18 19" key="1">
    <citation type="submission" date="2018-06" db="EMBL/GenBank/DDBJ databases">
        <title>The draft genome sequences of strains SCU63 and S1.</title>
        <authorList>
            <person name="Gan L."/>
        </authorList>
    </citation>
    <scope>NUCLEOTIDE SEQUENCE [LARGE SCALE GENOMIC DNA]</scope>
    <source>
        <strain evidence="18 19">SCU63</strain>
    </source>
</reference>
<dbReference type="GO" id="GO:0003911">
    <property type="term" value="F:DNA ligase (NAD+) activity"/>
    <property type="evidence" value="ECO:0007669"/>
    <property type="project" value="UniProtKB-UniRule"/>
</dbReference>
<organism evidence="18 19">
    <name type="scientific">Planococcus halotolerans</name>
    <dbReference type="NCBI Taxonomy" id="2233542"/>
    <lineage>
        <taxon>Bacteria</taxon>
        <taxon>Bacillati</taxon>
        <taxon>Bacillota</taxon>
        <taxon>Bacilli</taxon>
        <taxon>Bacillales</taxon>
        <taxon>Caryophanaceae</taxon>
        <taxon>Planococcus</taxon>
    </lineage>
</organism>
<dbReference type="FunFam" id="3.30.470.30:FF:000001">
    <property type="entry name" value="DNA ligase"/>
    <property type="match status" value="1"/>
</dbReference>
<feature type="binding site" evidence="15">
    <location>
        <position position="423"/>
    </location>
    <ligand>
        <name>Zn(2+)</name>
        <dbReference type="ChEBI" id="CHEBI:29105"/>
    </ligand>
</feature>
<dbReference type="FunFam" id="2.40.50.140:FF:000012">
    <property type="entry name" value="DNA ligase"/>
    <property type="match status" value="1"/>
</dbReference>
<dbReference type="NCBIfam" id="NF005932">
    <property type="entry name" value="PRK07956.1"/>
    <property type="match status" value="1"/>
</dbReference>
<dbReference type="InterPro" id="IPR001679">
    <property type="entry name" value="DNA_ligase"/>
</dbReference>
<dbReference type="InterPro" id="IPR004149">
    <property type="entry name" value="Znf_DNAligase_C4"/>
</dbReference>
<dbReference type="Gene3D" id="3.30.470.30">
    <property type="entry name" value="DNA ligase/mRNA capping enzyme"/>
    <property type="match status" value="1"/>
</dbReference>
<dbReference type="SMART" id="SM00278">
    <property type="entry name" value="HhH1"/>
    <property type="match status" value="3"/>
</dbReference>
<gene>
    <name evidence="15 18" type="primary">ligA</name>
    <name evidence="18" type="ORF">DP120_17545</name>
</gene>
<accession>A0A365KIX6</accession>
<evidence type="ECO:0000256" key="13">
    <source>
        <dbReference type="ARBA" id="ARBA00034005"/>
    </source>
</evidence>
<dbReference type="GO" id="GO:0006260">
    <property type="term" value="P:DNA replication"/>
    <property type="evidence" value="ECO:0007669"/>
    <property type="project" value="UniProtKB-KW"/>
</dbReference>
<evidence type="ECO:0000256" key="10">
    <source>
        <dbReference type="ARBA" id="ARBA00023027"/>
    </source>
</evidence>
<evidence type="ECO:0000256" key="14">
    <source>
        <dbReference type="ARBA" id="ARBA00060881"/>
    </source>
</evidence>
<feature type="active site" description="N6-AMP-lysine intermediate" evidence="15">
    <location>
        <position position="115"/>
    </location>
</feature>
<dbReference type="CDD" id="cd17748">
    <property type="entry name" value="BRCT_DNA_ligase_like"/>
    <property type="match status" value="1"/>
</dbReference>
<dbReference type="Pfam" id="PF01653">
    <property type="entry name" value="DNA_ligase_aden"/>
    <property type="match status" value="1"/>
</dbReference>
<evidence type="ECO:0000313" key="18">
    <source>
        <dbReference type="EMBL" id="RAZ73093.1"/>
    </source>
</evidence>
<feature type="binding site" evidence="15">
    <location>
        <position position="287"/>
    </location>
    <ligand>
        <name>NAD(+)</name>
        <dbReference type="ChEBI" id="CHEBI:57540"/>
    </ligand>
</feature>
<keyword evidence="10 15" id="KW-0520">NAD</keyword>
<dbReference type="InterPro" id="IPR036420">
    <property type="entry name" value="BRCT_dom_sf"/>
</dbReference>
<dbReference type="PROSITE" id="PS01055">
    <property type="entry name" value="DNA_LIGASE_N1"/>
    <property type="match status" value="1"/>
</dbReference>
<keyword evidence="19" id="KW-1185">Reference proteome</keyword>
<feature type="binding site" evidence="15">
    <location>
        <begin position="34"/>
        <end position="38"/>
    </location>
    <ligand>
        <name>NAD(+)</name>
        <dbReference type="ChEBI" id="CHEBI:57540"/>
    </ligand>
</feature>
<dbReference type="GO" id="GO:0005829">
    <property type="term" value="C:cytosol"/>
    <property type="evidence" value="ECO:0007669"/>
    <property type="project" value="TreeGrafter"/>
</dbReference>
<dbReference type="Gene3D" id="1.10.287.610">
    <property type="entry name" value="Helix hairpin bin"/>
    <property type="match status" value="1"/>
</dbReference>
<dbReference type="PIRSF" id="PIRSF001604">
    <property type="entry name" value="LigA"/>
    <property type="match status" value="1"/>
</dbReference>
<dbReference type="InterPro" id="IPR013840">
    <property type="entry name" value="DNAligase_N"/>
</dbReference>
<feature type="binding site" evidence="15">
    <location>
        <position position="170"/>
    </location>
    <ligand>
        <name>NAD(+)</name>
        <dbReference type="ChEBI" id="CHEBI:57540"/>
    </ligand>
</feature>
<feature type="binding site" evidence="15">
    <location>
        <begin position="83"/>
        <end position="84"/>
    </location>
    <ligand>
        <name>NAD(+)</name>
        <dbReference type="ChEBI" id="CHEBI:57540"/>
    </ligand>
</feature>
<evidence type="ECO:0000256" key="4">
    <source>
        <dbReference type="ARBA" id="ARBA00022598"/>
    </source>
</evidence>
<evidence type="ECO:0000259" key="17">
    <source>
        <dbReference type="PROSITE" id="PS50172"/>
    </source>
</evidence>
<feature type="binding site" evidence="15">
    <location>
        <position position="311"/>
    </location>
    <ligand>
        <name>NAD(+)</name>
        <dbReference type="ChEBI" id="CHEBI:57540"/>
    </ligand>
</feature>
<dbReference type="Gene3D" id="3.40.50.10190">
    <property type="entry name" value="BRCT domain"/>
    <property type="match status" value="1"/>
</dbReference>
<dbReference type="SUPFAM" id="SSF56091">
    <property type="entry name" value="DNA ligase/mRNA capping enzyme, catalytic domain"/>
    <property type="match status" value="1"/>
</dbReference>
<dbReference type="Pfam" id="PF14520">
    <property type="entry name" value="HHH_5"/>
    <property type="match status" value="1"/>
</dbReference>
<dbReference type="GO" id="GO:0006281">
    <property type="term" value="P:DNA repair"/>
    <property type="evidence" value="ECO:0007669"/>
    <property type="project" value="UniProtKB-KW"/>
</dbReference>
<keyword evidence="8 15" id="KW-0862">Zinc</keyword>
<dbReference type="Pfam" id="PF12826">
    <property type="entry name" value="HHH_2"/>
    <property type="match status" value="1"/>
</dbReference>
<dbReference type="Proteomes" id="UP000251002">
    <property type="component" value="Unassembled WGS sequence"/>
</dbReference>
<dbReference type="CDD" id="cd00114">
    <property type="entry name" value="LIGANc"/>
    <property type="match status" value="1"/>
</dbReference>
<dbReference type="Pfam" id="PF03119">
    <property type="entry name" value="DNA_ligase_ZBD"/>
    <property type="match status" value="1"/>
</dbReference>
<evidence type="ECO:0000256" key="15">
    <source>
        <dbReference type="HAMAP-Rule" id="MF_01588"/>
    </source>
</evidence>
<keyword evidence="11 15" id="KW-0234">DNA repair</keyword>
<dbReference type="Gene3D" id="2.40.50.140">
    <property type="entry name" value="Nucleic acid-binding proteins"/>
    <property type="match status" value="1"/>
</dbReference>
<dbReference type="FunFam" id="1.10.150.20:FF:000006">
    <property type="entry name" value="DNA ligase"/>
    <property type="match status" value="1"/>
</dbReference>
<evidence type="ECO:0000256" key="12">
    <source>
        <dbReference type="ARBA" id="ARBA00023211"/>
    </source>
</evidence>
<dbReference type="SMART" id="SM00292">
    <property type="entry name" value="BRCT"/>
    <property type="match status" value="1"/>
</dbReference>
<dbReference type="SUPFAM" id="SSF52113">
    <property type="entry name" value="BRCT domain"/>
    <property type="match status" value="1"/>
</dbReference>
<keyword evidence="7 15" id="KW-0227">DNA damage</keyword>
<feature type="binding site" evidence="15">
    <location>
        <position position="136"/>
    </location>
    <ligand>
        <name>NAD(+)</name>
        <dbReference type="ChEBI" id="CHEBI:57540"/>
    </ligand>
</feature>
<dbReference type="InterPro" id="IPR012340">
    <property type="entry name" value="NA-bd_OB-fold"/>
</dbReference>
<dbReference type="InterPro" id="IPR013839">
    <property type="entry name" value="DNAligase_adenylation"/>
</dbReference>
<keyword evidence="4 15" id="KW-0436">Ligase</keyword>
<name>A0A365KIX6_9BACL</name>
<dbReference type="EC" id="6.5.1.2" evidence="2 15"/>
<dbReference type="SMART" id="SM00532">
    <property type="entry name" value="LIGANc"/>
    <property type="match status" value="1"/>
</dbReference>
<comment type="function">
    <text evidence="1 15">DNA ligase that catalyzes the formation of phosphodiester linkages between 5'-phosphoryl and 3'-hydroxyl groups in double-stranded DNA using NAD as a coenzyme and as the energy source for the reaction. It is essential for DNA replication and repair of damaged DNA.</text>
</comment>
<evidence type="ECO:0000256" key="16">
    <source>
        <dbReference type="RuleBase" id="RU000618"/>
    </source>
</evidence>
<evidence type="ECO:0000256" key="1">
    <source>
        <dbReference type="ARBA" id="ARBA00004067"/>
    </source>
</evidence>
<dbReference type="SUPFAM" id="SSF50249">
    <property type="entry name" value="Nucleic acid-binding proteins"/>
    <property type="match status" value="1"/>
</dbReference>
<keyword evidence="12 15" id="KW-0464">Manganese</keyword>
<protein>
    <recommendedName>
        <fullName evidence="3 15">DNA ligase</fullName>
        <ecNumber evidence="2 15">6.5.1.2</ecNumber>
    </recommendedName>
    <alternativeName>
        <fullName evidence="15">Polydeoxyribonucleotide synthase [NAD(+)]</fullName>
    </alternativeName>
</protein>
<dbReference type="SUPFAM" id="SSF47781">
    <property type="entry name" value="RuvA domain 2-like"/>
    <property type="match status" value="1"/>
</dbReference>
<dbReference type="InterPro" id="IPR010994">
    <property type="entry name" value="RuvA_2-like"/>
</dbReference>
<evidence type="ECO:0000256" key="7">
    <source>
        <dbReference type="ARBA" id="ARBA00022763"/>
    </source>
</evidence>
<comment type="similarity">
    <text evidence="14 15">Belongs to the NAD-dependent DNA ligase family. LigA subfamily.</text>
</comment>
<evidence type="ECO:0000256" key="11">
    <source>
        <dbReference type="ARBA" id="ARBA00023204"/>
    </source>
</evidence>
<dbReference type="NCBIfam" id="TIGR00575">
    <property type="entry name" value="dnlj"/>
    <property type="match status" value="1"/>
</dbReference>
<dbReference type="InterPro" id="IPR003583">
    <property type="entry name" value="Hlx-hairpin-Hlx_DNA-bd_motif"/>
</dbReference>
<dbReference type="InterPro" id="IPR041663">
    <property type="entry name" value="DisA/LigA_HHH"/>
</dbReference>
<feature type="binding site" evidence="15">
    <location>
        <position position="113"/>
    </location>
    <ligand>
        <name>NAD(+)</name>
        <dbReference type="ChEBI" id="CHEBI:57540"/>
    </ligand>
</feature>
<evidence type="ECO:0000256" key="5">
    <source>
        <dbReference type="ARBA" id="ARBA00022705"/>
    </source>
</evidence>
<keyword evidence="9 15" id="KW-0460">Magnesium</keyword>
<dbReference type="Pfam" id="PF00533">
    <property type="entry name" value="BRCT"/>
    <property type="match status" value="1"/>
</dbReference>
<feature type="binding site" evidence="15">
    <location>
        <position position="428"/>
    </location>
    <ligand>
        <name>Zn(2+)</name>
        <dbReference type="ChEBI" id="CHEBI:29105"/>
    </ligand>
</feature>
<dbReference type="HAMAP" id="MF_01588">
    <property type="entry name" value="DNA_ligase_A"/>
    <property type="match status" value="1"/>
</dbReference>
<dbReference type="InterPro" id="IPR018239">
    <property type="entry name" value="DNA_ligase_AS"/>
</dbReference>
<proteinExistence type="inferred from homology"/>
<dbReference type="PROSITE" id="PS01056">
    <property type="entry name" value="DNA_LIGASE_N2"/>
    <property type="match status" value="1"/>
</dbReference>
<dbReference type="PANTHER" id="PTHR23389:SF9">
    <property type="entry name" value="DNA LIGASE"/>
    <property type="match status" value="1"/>
</dbReference>
<dbReference type="InterPro" id="IPR004150">
    <property type="entry name" value="NAD_DNA_ligase_OB"/>
</dbReference>
<comment type="catalytic activity">
    <reaction evidence="13 15 16">
        <text>NAD(+) + (deoxyribonucleotide)n-3'-hydroxyl + 5'-phospho-(deoxyribonucleotide)m = (deoxyribonucleotide)n+m + AMP + beta-nicotinamide D-nucleotide.</text>
        <dbReference type="EC" id="6.5.1.2"/>
    </reaction>
</comment>
<dbReference type="Gene3D" id="6.20.10.30">
    <property type="match status" value="1"/>
</dbReference>
<feature type="binding site" evidence="15">
    <location>
        <position position="408"/>
    </location>
    <ligand>
        <name>Zn(2+)</name>
        <dbReference type="ChEBI" id="CHEBI:29105"/>
    </ligand>
</feature>
<dbReference type="PANTHER" id="PTHR23389">
    <property type="entry name" value="CHROMOSOME TRANSMISSION FIDELITY FACTOR 18"/>
    <property type="match status" value="1"/>
</dbReference>
<dbReference type="GO" id="GO:0003677">
    <property type="term" value="F:DNA binding"/>
    <property type="evidence" value="ECO:0007669"/>
    <property type="project" value="InterPro"/>
</dbReference>
<evidence type="ECO:0000256" key="9">
    <source>
        <dbReference type="ARBA" id="ARBA00022842"/>
    </source>
</evidence>
<dbReference type="AlphaFoldDB" id="A0A365KIX6"/>
<keyword evidence="6 15" id="KW-0479">Metal-binding</keyword>
<keyword evidence="5 15" id="KW-0235">DNA replication</keyword>
<evidence type="ECO:0000256" key="8">
    <source>
        <dbReference type="ARBA" id="ARBA00022833"/>
    </source>
</evidence>
<evidence type="ECO:0000256" key="2">
    <source>
        <dbReference type="ARBA" id="ARBA00012722"/>
    </source>
</evidence>
<dbReference type="FunFam" id="1.10.150.20:FF:000007">
    <property type="entry name" value="DNA ligase"/>
    <property type="match status" value="1"/>
</dbReference>
<sequence>MDRIKAEQRVSELNELLGNYGHAYYVLDNPMVPDAVYDQLLNELIQLETLYPDLVFPDSPTQRIGGAPISNFEKVTHDRPMLSLSNVFGEDDLREFDKRVRNGAGEKIEYVCELKIDGLAVSLIYENGKFVRGATRGDGRVGEDITVNLRTIRSIPLKLKEPVSLEVRGEVFMPKKSFHKLNEERGENGEEVFANPRNAAAGSLRQLDPKIAANRNLDVFIYGIGGDAENYGLDEHNESLNYLQKLGFKTNSERKVCHSVEEVLAYIETWTEKRGNLSYEIDGIVIKVNSFLQQQELGFTAKSPKWATAYKFPAEEVMTNLIDIELSVGRTGAVTPTAILDPVSVAGTTVQRASLHNEDLIKEKDIRIGDKVIIRKAGDIIPEVVRAMIELRTGDEEPFRMPENCPACDAELVRIEGEVVLRCVNPKCPAQITEGLIHFVSRNAMNIEGLGEKVIEQLYQEQLIADIADIYKLTKDQLLELDRMGEKSASNLIAAIDASRSNSMERLLFGLGIRHVGEKAARILSEHFGSMEKLMDAPLEELTAIHEIGDKMADAIVTYFDSEEVRALVERLAAENVNLSYTGKRVQVEAGSNAFAGKKIVLTGKLEQLTRSEATERIEAMGGKLSGSVSKKTDLLIAGEEAGSKLDKALDLKIEVWNEQQLIEELNK</sequence>